<dbReference type="Gene3D" id="2.60.120.40">
    <property type="match status" value="1"/>
</dbReference>
<dbReference type="Pfam" id="PF00386">
    <property type="entry name" value="C1q"/>
    <property type="match status" value="1"/>
</dbReference>
<dbReference type="Proteomes" id="UP001186944">
    <property type="component" value="Unassembled WGS sequence"/>
</dbReference>
<evidence type="ECO:0000313" key="6">
    <source>
        <dbReference type="EMBL" id="KAK3089821.1"/>
    </source>
</evidence>
<keyword evidence="7" id="KW-1185">Reference proteome</keyword>
<organism evidence="6 7">
    <name type="scientific">Pinctada imbricata</name>
    <name type="common">Atlantic pearl-oyster</name>
    <name type="synonym">Pinctada martensii</name>
    <dbReference type="NCBI Taxonomy" id="66713"/>
    <lineage>
        <taxon>Eukaryota</taxon>
        <taxon>Metazoa</taxon>
        <taxon>Spiralia</taxon>
        <taxon>Lophotrochozoa</taxon>
        <taxon>Mollusca</taxon>
        <taxon>Bivalvia</taxon>
        <taxon>Autobranchia</taxon>
        <taxon>Pteriomorphia</taxon>
        <taxon>Pterioida</taxon>
        <taxon>Pterioidea</taxon>
        <taxon>Pteriidae</taxon>
        <taxon>Pinctada</taxon>
    </lineage>
</organism>
<dbReference type="SMART" id="SM00110">
    <property type="entry name" value="C1Q"/>
    <property type="match status" value="1"/>
</dbReference>
<evidence type="ECO:0000259" key="5">
    <source>
        <dbReference type="PROSITE" id="PS50871"/>
    </source>
</evidence>
<comment type="subcellular location">
    <subcellularLocation>
        <location evidence="1">Secreted</location>
    </subcellularLocation>
</comment>
<dbReference type="PRINTS" id="PR00007">
    <property type="entry name" value="COMPLEMNTC1Q"/>
</dbReference>
<protein>
    <recommendedName>
        <fullName evidence="5">C1q domain-containing protein</fullName>
    </recommendedName>
</protein>
<dbReference type="PANTHER" id="PTHR22923:SF116">
    <property type="entry name" value="C1Q DOMAIN-CONTAINING PROTEIN"/>
    <property type="match status" value="1"/>
</dbReference>
<feature type="signal peptide" evidence="4">
    <location>
        <begin position="1"/>
        <end position="18"/>
    </location>
</feature>
<evidence type="ECO:0000256" key="4">
    <source>
        <dbReference type="SAM" id="SignalP"/>
    </source>
</evidence>
<evidence type="ECO:0000256" key="1">
    <source>
        <dbReference type="ARBA" id="ARBA00004613"/>
    </source>
</evidence>
<reference evidence="6" key="1">
    <citation type="submission" date="2019-08" db="EMBL/GenBank/DDBJ databases">
        <title>The improved chromosome-level genome for the pearl oyster Pinctada fucata martensii using PacBio sequencing and Hi-C.</title>
        <authorList>
            <person name="Zheng Z."/>
        </authorList>
    </citation>
    <scope>NUCLEOTIDE SEQUENCE</scope>
    <source>
        <strain evidence="6">ZZ-2019</strain>
        <tissue evidence="6">Adductor muscle</tissue>
    </source>
</reference>
<gene>
    <name evidence="6" type="ORF">FSP39_006789</name>
</gene>
<dbReference type="PROSITE" id="PS50871">
    <property type="entry name" value="C1Q"/>
    <property type="match status" value="1"/>
</dbReference>
<name>A0AA88Y5B7_PINIB</name>
<comment type="caution">
    <text evidence="6">The sequence shown here is derived from an EMBL/GenBank/DDBJ whole genome shotgun (WGS) entry which is preliminary data.</text>
</comment>
<proteinExistence type="predicted"/>
<keyword evidence="3 4" id="KW-0732">Signal</keyword>
<evidence type="ECO:0000256" key="2">
    <source>
        <dbReference type="ARBA" id="ARBA00022525"/>
    </source>
</evidence>
<dbReference type="AlphaFoldDB" id="A0AA88Y5B7"/>
<dbReference type="InterPro" id="IPR001073">
    <property type="entry name" value="C1q_dom"/>
</dbReference>
<feature type="domain" description="C1q" evidence="5">
    <location>
        <begin position="46"/>
        <end position="170"/>
    </location>
</feature>
<dbReference type="EMBL" id="VSWD01000010">
    <property type="protein sequence ID" value="KAK3089821.1"/>
    <property type="molecule type" value="Genomic_DNA"/>
</dbReference>
<keyword evidence="2" id="KW-0964">Secreted</keyword>
<accession>A0AA88Y5B7</accession>
<evidence type="ECO:0000256" key="3">
    <source>
        <dbReference type="ARBA" id="ARBA00022729"/>
    </source>
</evidence>
<dbReference type="PANTHER" id="PTHR22923">
    <property type="entry name" value="CEREBELLIN-RELATED"/>
    <property type="match status" value="1"/>
</dbReference>
<feature type="chain" id="PRO_5041647219" description="C1q domain-containing protein" evidence="4">
    <location>
        <begin position="19"/>
        <end position="170"/>
    </location>
</feature>
<evidence type="ECO:0000313" key="7">
    <source>
        <dbReference type="Proteomes" id="UP001186944"/>
    </source>
</evidence>
<sequence>MLCFPVVMSILAFQSVKCQSLLLGKPNVCNQDEAVREAIHNGKIVSQSAMVSFSTYKRTTLQTTRNKERIIFEEVRSNNGGGYDNSTGIFTVPIDGTYYFFVSILTTSPGEFQLTLKENPRVRDSMFLVTDTSGLVQTSNSVVVNMKAGDKVSVRTHSPRGPGIYTVYRY</sequence>
<dbReference type="InterPro" id="IPR008983">
    <property type="entry name" value="Tumour_necrosis_fac-like_dom"/>
</dbReference>
<dbReference type="GO" id="GO:0005576">
    <property type="term" value="C:extracellular region"/>
    <property type="evidence" value="ECO:0007669"/>
    <property type="project" value="UniProtKB-SubCell"/>
</dbReference>
<dbReference type="InterPro" id="IPR050822">
    <property type="entry name" value="Cerebellin_Synaptic_Org"/>
</dbReference>
<dbReference type="SUPFAM" id="SSF49842">
    <property type="entry name" value="TNF-like"/>
    <property type="match status" value="1"/>
</dbReference>